<sequence length="121" mass="13334">MSGFVDLTLESGASITVSKTAVFYLQESKNSPQTTLLHCGGSVTHQVKGGYEEISVKFPNFIQTELSDGVKVGIHDYNVSYLEEKQNGIQVHGVAVYFTSGPIGLDVKENYSDFKKKFHQI</sequence>
<reference evidence="2" key="1">
    <citation type="journal article" date="2019" name="Int. J. Syst. Evol. Microbiol.">
        <title>The Global Catalogue of Microorganisms (GCM) 10K type strain sequencing project: providing services to taxonomists for standard genome sequencing and annotation.</title>
        <authorList>
            <consortium name="The Broad Institute Genomics Platform"/>
            <consortium name="The Broad Institute Genome Sequencing Center for Infectious Disease"/>
            <person name="Wu L."/>
            <person name="Ma J."/>
        </authorList>
    </citation>
    <scope>NUCLEOTIDE SEQUENCE [LARGE SCALE GENOMIC DNA]</scope>
    <source>
        <strain evidence="2">CCUG 61707</strain>
    </source>
</reference>
<name>A0ABW3I5W8_9PAST</name>
<organism evidence="1 2">
    <name type="scientific">Seminibacterium arietis</name>
    <dbReference type="NCBI Taxonomy" id="1173502"/>
    <lineage>
        <taxon>Bacteria</taxon>
        <taxon>Pseudomonadati</taxon>
        <taxon>Pseudomonadota</taxon>
        <taxon>Gammaproteobacteria</taxon>
        <taxon>Pasteurellales</taxon>
        <taxon>Pasteurellaceae</taxon>
        <taxon>Seminibacterium</taxon>
    </lineage>
</organism>
<accession>A0ABW3I5W8</accession>
<protein>
    <submittedName>
        <fullName evidence="1">Uncharacterized protein</fullName>
    </submittedName>
</protein>
<dbReference type="EMBL" id="JBHTJN010000001">
    <property type="protein sequence ID" value="MFD0965308.1"/>
    <property type="molecule type" value="Genomic_DNA"/>
</dbReference>
<comment type="caution">
    <text evidence="1">The sequence shown here is derived from an EMBL/GenBank/DDBJ whole genome shotgun (WGS) entry which is preliminary data.</text>
</comment>
<evidence type="ECO:0000313" key="1">
    <source>
        <dbReference type="EMBL" id="MFD0965308.1"/>
    </source>
</evidence>
<proteinExistence type="predicted"/>
<dbReference type="RefSeq" id="WP_380817827.1">
    <property type="nucleotide sequence ID" value="NZ_JBHTJN010000001.1"/>
</dbReference>
<dbReference type="Proteomes" id="UP001596996">
    <property type="component" value="Unassembled WGS sequence"/>
</dbReference>
<gene>
    <name evidence="1" type="ORF">ACFQ02_00295</name>
</gene>
<evidence type="ECO:0000313" key="2">
    <source>
        <dbReference type="Proteomes" id="UP001596996"/>
    </source>
</evidence>
<keyword evidence="2" id="KW-1185">Reference proteome</keyword>